<gene>
    <name evidence="1" type="ORF">PCON_08548</name>
</gene>
<proteinExistence type="predicted"/>
<name>U4LSQ4_PYROM</name>
<dbReference type="Proteomes" id="UP000018144">
    <property type="component" value="Unassembled WGS sequence"/>
</dbReference>
<evidence type="ECO:0000313" key="1">
    <source>
        <dbReference type="EMBL" id="CCX30351.1"/>
    </source>
</evidence>
<protein>
    <submittedName>
        <fullName evidence="1">Uncharacterized protein</fullName>
    </submittedName>
</protein>
<keyword evidence="2" id="KW-1185">Reference proteome</keyword>
<dbReference type="AlphaFoldDB" id="U4LSQ4"/>
<organism evidence="1 2">
    <name type="scientific">Pyronema omphalodes (strain CBS 100304)</name>
    <name type="common">Pyronema confluens</name>
    <dbReference type="NCBI Taxonomy" id="1076935"/>
    <lineage>
        <taxon>Eukaryota</taxon>
        <taxon>Fungi</taxon>
        <taxon>Dikarya</taxon>
        <taxon>Ascomycota</taxon>
        <taxon>Pezizomycotina</taxon>
        <taxon>Pezizomycetes</taxon>
        <taxon>Pezizales</taxon>
        <taxon>Pyronemataceae</taxon>
        <taxon>Pyronema</taxon>
    </lineage>
</organism>
<accession>U4LSQ4</accession>
<reference evidence="1 2" key="1">
    <citation type="journal article" date="2013" name="PLoS Genet.">
        <title>The genome and development-dependent transcriptomes of Pyronema confluens: a window into fungal evolution.</title>
        <authorList>
            <person name="Traeger S."/>
            <person name="Altegoer F."/>
            <person name="Freitag M."/>
            <person name="Gabaldon T."/>
            <person name="Kempken F."/>
            <person name="Kumar A."/>
            <person name="Marcet-Houben M."/>
            <person name="Poggeler S."/>
            <person name="Stajich J.E."/>
            <person name="Nowrousian M."/>
        </authorList>
    </citation>
    <scope>NUCLEOTIDE SEQUENCE [LARGE SCALE GENOMIC DNA]</scope>
    <source>
        <strain evidence="2">CBS 100304</strain>
        <tissue evidence="1">Vegetative mycelium</tissue>
    </source>
</reference>
<evidence type="ECO:0000313" key="2">
    <source>
        <dbReference type="Proteomes" id="UP000018144"/>
    </source>
</evidence>
<dbReference type="EMBL" id="HF935439">
    <property type="protein sequence ID" value="CCX30351.1"/>
    <property type="molecule type" value="Genomic_DNA"/>
</dbReference>
<sequence length="106" mass="11904">MVLVLDRVDLLAEDEPRILAKWQDFAQQAAVADQLKVVFVCSHERGLKILKEHLPWKSYGPANGGDFQVGDLKDYEANPFVTKAYGNLASKEIQNVVIGFCRTNIQ</sequence>